<keyword evidence="3" id="KW-1185">Reference proteome</keyword>
<dbReference type="InterPro" id="IPR012312">
    <property type="entry name" value="Hemerythrin-like"/>
</dbReference>
<dbReference type="Pfam" id="PF01814">
    <property type="entry name" value="Hemerythrin"/>
    <property type="match status" value="1"/>
</dbReference>
<dbReference type="EMBL" id="CP027669">
    <property type="protein sequence ID" value="AVO43164.1"/>
    <property type="molecule type" value="Genomic_DNA"/>
</dbReference>
<dbReference type="KEGG" id="simp:C6571_09295"/>
<feature type="domain" description="Hemerythrin-like" evidence="1">
    <location>
        <begin position="2"/>
        <end position="136"/>
    </location>
</feature>
<proteinExistence type="predicted"/>
<evidence type="ECO:0000313" key="2">
    <source>
        <dbReference type="EMBL" id="AVO43164.1"/>
    </source>
</evidence>
<reference evidence="2 3" key="1">
    <citation type="submission" date="2018-03" db="EMBL/GenBank/DDBJ databases">
        <title>Genome sequencing of Simplicispira sp.</title>
        <authorList>
            <person name="Kim S.-J."/>
            <person name="Heo J."/>
            <person name="Kwon S.-W."/>
        </authorList>
    </citation>
    <scope>NUCLEOTIDE SEQUENCE [LARGE SCALE GENOMIC DNA]</scope>
    <source>
        <strain evidence="2 3">SC1-8</strain>
    </source>
</reference>
<evidence type="ECO:0000313" key="3">
    <source>
        <dbReference type="Proteomes" id="UP000239326"/>
    </source>
</evidence>
<organism evidence="2 3">
    <name type="scientific">Simplicispira suum</name>
    <dbReference type="NCBI Taxonomy" id="2109915"/>
    <lineage>
        <taxon>Bacteria</taxon>
        <taxon>Pseudomonadati</taxon>
        <taxon>Pseudomonadota</taxon>
        <taxon>Betaproteobacteria</taxon>
        <taxon>Burkholderiales</taxon>
        <taxon>Comamonadaceae</taxon>
        <taxon>Simplicispira</taxon>
    </lineage>
</organism>
<dbReference type="Proteomes" id="UP000239326">
    <property type="component" value="Chromosome"/>
</dbReference>
<gene>
    <name evidence="2" type="ORF">C6571_09295</name>
</gene>
<accession>A0A2S0N4T0</accession>
<name>A0A2S0N4T0_9BURK</name>
<dbReference type="OrthoDB" id="8898809at2"/>
<dbReference type="Gene3D" id="1.20.120.520">
    <property type="entry name" value="nmb1532 protein domain like"/>
    <property type="match status" value="1"/>
</dbReference>
<evidence type="ECO:0000259" key="1">
    <source>
        <dbReference type="Pfam" id="PF01814"/>
    </source>
</evidence>
<sequence length="160" mass="17534">MLEACHERVQRTLALQQRLCEHLQTQGCDDSARSAAFDVLRYFDIAAPLHHEDEERHVFPALHAAKDEALLAAVAQLQADHVAMAQRWAVARSALLALSGGGITQFSAEQLAALDAFAAGYADHIRTEEEWVYPAARAAMDAGALQAMARDMRQRRGAAQ</sequence>
<dbReference type="AlphaFoldDB" id="A0A2S0N4T0"/>
<protein>
    <submittedName>
        <fullName evidence="2">Hemerythrin</fullName>
    </submittedName>
</protein>